<accession>A0ABU9JZF9</accession>
<protein>
    <submittedName>
        <fullName evidence="2">Arm DNA-binding domain-containing protein</fullName>
    </submittedName>
</protein>
<evidence type="ECO:0000259" key="1">
    <source>
        <dbReference type="Pfam" id="PF14657"/>
    </source>
</evidence>
<organism evidence="2 3">
    <name type="scientific">Caldifermentibacillus hisashii</name>
    <dbReference type="NCBI Taxonomy" id="996558"/>
    <lineage>
        <taxon>Bacteria</taxon>
        <taxon>Bacillati</taxon>
        <taxon>Bacillota</taxon>
        <taxon>Bacilli</taxon>
        <taxon>Bacillales</taxon>
        <taxon>Bacillaceae</taxon>
        <taxon>Caldifermentibacillus</taxon>
    </lineage>
</organism>
<dbReference type="InterPro" id="IPR028259">
    <property type="entry name" value="AP2-like_int_N"/>
</dbReference>
<dbReference type="EMBL" id="JBBYAK010000001">
    <property type="protein sequence ID" value="MEL3958223.1"/>
    <property type="molecule type" value="Genomic_DNA"/>
</dbReference>
<sequence>MTYIKKQGNKWQFTISYSADGKTKLIKKSGFLSKEDAQAEAAKHEA</sequence>
<keyword evidence="3" id="KW-1185">Reference proteome</keyword>
<comment type="caution">
    <text evidence="2">The sequence shown here is derived from an EMBL/GenBank/DDBJ whole genome shotgun (WGS) entry which is preliminary data.</text>
</comment>
<evidence type="ECO:0000313" key="3">
    <source>
        <dbReference type="Proteomes" id="UP001459714"/>
    </source>
</evidence>
<dbReference type="RefSeq" id="WP_342020439.1">
    <property type="nucleotide sequence ID" value="NZ_JBBYAK010000001.1"/>
</dbReference>
<dbReference type="Pfam" id="PF14657">
    <property type="entry name" value="Arm-DNA-bind_4"/>
    <property type="match status" value="1"/>
</dbReference>
<gene>
    <name evidence="2" type="ORF">NST17_13605</name>
</gene>
<feature type="domain" description="AP2-like integrase N-terminal" evidence="1">
    <location>
        <begin position="10"/>
        <end position="45"/>
    </location>
</feature>
<dbReference type="Proteomes" id="UP001459714">
    <property type="component" value="Unassembled WGS sequence"/>
</dbReference>
<reference evidence="2 3" key="1">
    <citation type="submission" date="2024-03" db="EMBL/GenBank/DDBJ databases">
        <title>Bacilli Hybrid Assemblies.</title>
        <authorList>
            <person name="Kovac J."/>
        </authorList>
    </citation>
    <scope>NUCLEOTIDE SEQUENCE [LARGE SCALE GENOMIC DNA]</scope>
    <source>
        <strain evidence="2 3">FSL M8-0022</strain>
    </source>
</reference>
<evidence type="ECO:0000313" key="2">
    <source>
        <dbReference type="EMBL" id="MEL3958223.1"/>
    </source>
</evidence>
<dbReference type="GO" id="GO:0003677">
    <property type="term" value="F:DNA binding"/>
    <property type="evidence" value="ECO:0007669"/>
    <property type="project" value="UniProtKB-KW"/>
</dbReference>
<proteinExistence type="predicted"/>
<keyword evidence="2" id="KW-0238">DNA-binding</keyword>
<name>A0ABU9JZF9_9BACI</name>